<protein>
    <recommendedName>
        <fullName evidence="5">Tetratricopeptide repeat-like domain-containing protein</fullName>
    </recommendedName>
</protein>
<evidence type="ECO:0000313" key="3">
    <source>
        <dbReference type="EMBL" id="PWC28276.1"/>
    </source>
</evidence>
<dbReference type="RefSeq" id="WP_109517504.1">
    <property type="nucleotide sequence ID" value="NZ_PDOA01000008.1"/>
</dbReference>
<feature type="compositionally biased region" description="Pro residues" evidence="1">
    <location>
        <begin position="277"/>
        <end position="299"/>
    </location>
</feature>
<dbReference type="Proteomes" id="UP000245048">
    <property type="component" value="Unassembled WGS sequence"/>
</dbReference>
<feature type="compositionally biased region" description="Low complexity" evidence="1">
    <location>
        <begin position="227"/>
        <end position="243"/>
    </location>
</feature>
<keyword evidence="4" id="KW-1185">Reference proteome</keyword>
<feature type="region of interest" description="Disordered" evidence="1">
    <location>
        <begin position="133"/>
        <end position="198"/>
    </location>
</feature>
<feature type="chain" id="PRO_5015763203" description="Tetratricopeptide repeat-like domain-containing protein" evidence="2">
    <location>
        <begin position="29"/>
        <end position="1071"/>
    </location>
</feature>
<reference evidence="4" key="1">
    <citation type="submission" date="2017-10" db="EMBL/GenBank/DDBJ databases">
        <authorList>
            <person name="Toshchakov S.V."/>
            <person name="Goeva M.A."/>
        </authorList>
    </citation>
    <scope>NUCLEOTIDE SEQUENCE [LARGE SCALE GENOMIC DNA]</scope>
    <source>
        <strain evidence="4">JR1/69-1-13</strain>
    </source>
</reference>
<dbReference type="AlphaFoldDB" id="A0A2U1V301"/>
<feature type="compositionally biased region" description="Pro residues" evidence="1">
    <location>
        <begin position="244"/>
        <end position="258"/>
    </location>
</feature>
<feature type="compositionally biased region" description="Pro residues" evidence="1">
    <location>
        <begin position="150"/>
        <end position="161"/>
    </location>
</feature>
<dbReference type="EMBL" id="PDOA01000008">
    <property type="protein sequence ID" value="PWC28276.1"/>
    <property type="molecule type" value="Genomic_DNA"/>
</dbReference>
<feature type="compositionally biased region" description="Low complexity" evidence="1">
    <location>
        <begin position="259"/>
        <end position="276"/>
    </location>
</feature>
<gene>
    <name evidence="3" type="ORF">CR165_13360</name>
</gene>
<evidence type="ECO:0000256" key="2">
    <source>
        <dbReference type="SAM" id="SignalP"/>
    </source>
</evidence>
<dbReference type="OrthoDB" id="7431909at2"/>
<sequence length="1071" mass="108089">MPRSASTLALALLLGGGALLPAAPPLRAAAGPGAPAVVPLAVPVRAGVHPGMGRVVFDWPEAPGYSLVQEGEMVDLRFGTVVRLGLGGVVAKPPPNVLRVEPVPGGLRLHLRPGARLRHYLLGPRLVLDVLDPPGASPTLPPRRVAEPAPSQPAPSQPAPSQPAVSQPAASQPAVSQAAPSAGPARAEPGAGAPPALARREEAALAAIAALARQAEAPAAPAPVPHPAMAAGDAASLPAEAPGPSVPGPSAMPSPSPPLAAASATGAAPAISLAAPQPVPQPAPQAEPPRPQPVPPRPLAPASLGGSPTADALARAAAPLPRAAAPRPAPLALPFPAGTAAAALLRGDSLLLAFDSPQPPDAATLRRLAAALGPVEVMEVPGSTVLRQRKVRHPAQLRATPEGGWALWPEDAGAPAAPAVQARHEAGPAEGQPRLLLRAEGAGRVIAVPDPAGDGLLLLGLVAPPGAALHGAQQHAPFDLLPTQAGVALAVRSDLVTLRSVPEGFAVPLARGGALALQPAPAGETLLALPDEPVSALLARRHAAFNAVAAAPSLARGPLRLALAESLLALGLGVEAQALTTLAVTEDPRLASEPRAILLSGAGALLAGRAEEAAAALEDARLPAAQQDVRLWRALAGLRDDELAPESEAALREVEATAPLLRAWPEALRRRLLPLAARSLAGQGRADTAAALLRDLPDGEAATPGIAYARARIAEAQGDHTAALAAYGSLAEGRDRDLRARAIGRMAELRLAAGETDPAGAAAALAAGIAAWRGDERELSRRLRAAALYREAGQAEAALELLEETLALFPDAAPQIAALRDAAAMQRLVQPGLPALEAAQRLEAEMQTLPAGPALDAAALRVADGLAGLDLHAQGAALLRQAALRSAQPAPLRLREAELLVSAGEGAGALAALRAAPGEEEEDDVRREMTEARALALSGDAAGAEAALRGLGAAGAARLATLLAERKDWTGAAAALARHAAASLPAAPAPLDEAQRRLLLRLAAYQALAGDEAGLAALRASYGPRLAGGPLAEAFSALAAEAPRPGLPDLDRLRREVAMGQALSEQLRSLR</sequence>
<keyword evidence="2" id="KW-0732">Signal</keyword>
<evidence type="ECO:0000256" key="1">
    <source>
        <dbReference type="SAM" id="MobiDB-lite"/>
    </source>
</evidence>
<feature type="compositionally biased region" description="Low complexity" evidence="1">
    <location>
        <begin position="162"/>
        <end position="197"/>
    </location>
</feature>
<feature type="signal peptide" evidence="2">
    <location>
        <begin position="1"/>
        <end position="28"/>
    </location>
</feature>
<proteinExistence type="predicted"/>
<organism evidence="3 4">
    <name type="scientific">Teichococcus aestuarii</name>
    <dbReference type="NCBI Taxonomy" id="568898"/>
    <lineage>
        <taxon>Bacteria</taxon>
        <taxon>Pseudomonadati</taxon>
        <taxon>Pseudomonadota</taxon>
        <taxon>Alphaproteobacteria</taxon>
        <taxon>Acetobacterales</taxon>
        <taxon>Roseomonadaceae</taxon>
        <taxon>Roseomonas</taxon>
    </lineage>
</organism>
<evidence type="ECO:0000313" key="4">
    <source>
        <dbReference type="Proteomes" id="UP000245048"/>
    </source>
</evidence>
<feature type="region of interest" description="Disordered" evidence="1">
    <location>
        <begin position="219"/>
        <end position="321"/>
    </location>
</feature>
<accession>A0A2U1V301</accession>
<evidence type="ECO:0008006" key="5">
    <source>
        <dbReference type="Google" id="ProtNLM"/>
    </source>
</evidence>
<name>A0A2U1V301_9PROT</name>
<feature type="compositionally biased region" description="Low complexity" evidence="1">
    <location>
        <begin position="308"/>
        <end position="321"/>
    </location>
</feature>
<comment type="caution">
    <text evidence="3">The sequence shown here is derived from an EMBL/GenBank/DDBJ whole genome shotgun (WGS) entry which is preliminary data.</text>
</comment>